<feature type="compositionally biased region" description="Basic and acidic residues" evidence="1">
    <location>
        <begin position="69"/>
        <end position="81"/>
    </location>
</feature>
<comment type="caution">
    <text evidence="2">The sequence shown here is derived from an EMBL/GenBank/DDBJ whole genome shotgun (WGS) entry which is preliminary data.</text>
</comment>
<evidence type="ECO:0000313" key="2">
    <source>
        <dbReference type="EMBL" id="GBO16348.1"/>
    </source>
</evidence>
<dbReference type="EMBL" id="BGPR01040245">
    <property type="protein sequence ID" value="GBO16348.1"/>
    <property type="molecule type" value="Genomic_DNA"/>
</dbReference>
<keyword evidence="3" id="KW-1185">Reference proteome</keyword>
<dbReference type="Proteomes" id="UP000499080">
    <property type="component" value="Unassembled WGS sequence"/>
</dbReference>
<evidence type="ECO:0000256" key="1">
    <source>
        <dbReference type="SAM" id="MobiDB-lite"/>
    </source>
</evidence>
<gene>
    <name evidence="2" type="ORF">AVEN_61506_1</name>
</gene>
<protein>
    <submittedName>
        <fullName evidence="2">Uncharacterized protein</fullName>
    </submittedName>
</protein>
<dbReference type="AlphaFoldDB" id="A0A4Y2UTV4"/>
<reference evidence="2 3" key="1">
    <citation type="journal article" date="2019" name="Sci. Rep.">
        <title>Orb-weaving spider Araneus ventricosus genome elucidates the spidroin gene catalogue.</title>
        <authorList>
            <person name="Kono N."/>
            <person name="Nakamura H."/>
            <person name="Ohtoshi R."/>
            <person name="Moran D.A.P."/>
            <person name="Shinohara A."/>
            <person name="Yoshida Y."/>
            <person name="Fujiwara M."/>
            <person name="Mori M."/>
            <person name="Tomita M."/>
            <person name="Arakawa K."/>
        </authorList>
    </citation>
    <scope>NUCLEOTIDE SEQUENCE [LARGE SCALE GENOMIC DNA]</scope>
</reference>
<proteinExistence type="predicted"/>
<organism evidence="2 3">
    <name type="scientific">Araneus ventricosus</name>
    <name type="common">Orbweaver spider</name>
    <name type="synonym">Epeira ventricosa</name>
    <dbReference type="NCBI Taxonomy" id="182803"/>
    <lineage>
        <taxon>Eukaryota</taxon>
        <taxon>Metazoa</taxon>
        <taxon>Ecdysozoa</taxon>
        <taxon>Arthropoda</taxon>
        <taxon>Chelicerata</taxon>
        <taxon>Arachnida</taxon>
        <taxon>Araneae</taxon>
        <taxon>Araneomorphae</taxon>
        <taxon>Entelegynae</taxon>
        <taxon>Araneoidea</taxon>
        <taxon>Araneidae</taxon>
        <taxon>Araneus</taxon>
    </lineage>
</organism>
<name>A0A4Y2UTV4_ARAVE</name>
<sequence>MARIEERNKQKTKIIVGVSKWRVEEETEETGEQKEIADCQTWHNVARREERRNRKQRNQPIVNYGTTCQDRRAEEEERTKK</sequence>
<evidence type="ECO:0000313" key="3">
    <source>
        <dbReference type="Proteomes" id="UP000499080"/>
    </source>
</evidence>
<accession>A0A4Y2UTV4</accession>
<feature type="region of interest" description="Disordered" evidence="1">
    <location>
        <begin position="48"/>
        <end position="81"/>
    </location>
</feature>